<comment type="similarity">
    <text evidence="1">Belongs to the NifU family.</text>
</comment>
<dbReference type="PANTHER" id="PTHR10093">
    <property type="entry name" value="IRON-SULFUR CLUSTER ASSEMBLY ENZYME NIFU HOMOLOG"/>
    <property type="match status" value="1"/>
</dbReference>
<evidence type="ECO:0000256" key="1">
    <source>
        <dbReference type="ARBA" id="ARBA00006420"/>
    </source>
</evidence>
<dbReference type="NCBIfam" id="TIGR01994">
    <property type="entry name" value="SUF_scaf_2"/>
    <property type="match status" value="1"/>
</dbReference>
<dbReference type="Pfam" id="PF01592">
    <property type="entry name" value="NifU_N"/>
    <property type="match status" value="1"/>
</dbReference>
<organism evidence="3 4">
    <name type="scientific">Halobacillus salinus</name>
    <dbReference type="NCBI Taxonomy" id="192814"/>
    <lineage>
        <taxon>Bacteria</taxon>
        <taxon>Bacillati</taxon>
        <taxon>Bacillota</taxon>
        <taxon>Bacilli</taxon>
        <taxon>Bacillales</taxon>
        <taxon>Bacillaceae</taxon>
        <taxon>Halobacillus</taxon>
    </lineage>
</organism>
<dbReference type="Gene3D" id="3.90.1010.10">
    <property type="match status" value="1"/>
</dbReference>
<evidence type="ECO:0000313" key="4">
    <source>
        <dbReference type="Proteomes" id="UP000297982"/>
    </source>
</evidence>
<keyword evidence="4" id="KW-1185">Reference proteome</keyword>
<name>A0A4Z0GWP7_9BACI</name>
<dbReference type="CDD" id="cd06664">
    <property type="entry name" value="IscU_like"/>
    <property type="match status" value="1"/>
</dbReference>
<dbReference type="Proteomes" id="UP000297982">
    <property type="component" value="Unassembled WGS sequence"/>
</dbReference>
<dbReference type="FunFam" id="3.90.1010.10:FF:000002">
    <property type="entry name" value="Iron-sulfur cluster assembly scaffold protein NifU"/>
    <property type="match status" value="1"/>
</dbReference>
<proteinExistence type="inferred from homology"/>
<sequence>MSFNNLDTLYRQVIMDHYKNPRNRGAIEGDHMTVDMNNPTCGDRIQLQLQVEDGVVKDAKFDGEGCSISLSSASMMTQAIKGKPVDDALKMSEIFSELMQGNDVEDDNIDLGDIEALQGVSKFPARIKCATLAWKAMEKGVDEEKQD</sequence>
<dbReference type="GO" id="GO:0051536">
    <property type="term" value="F:iron-sulfur cluster binding"/>
    <property type="evidence" value="ECO:0007669"/>
    <property type="project" value="InterPro"/>
</dbReference>
<gene>
    <name evidence="3" type="ORF">E4663_12760</name>
</gene>
<dbReference type="RefSeq" id="WP_135327906.1">
    <property type="nucleotide sequence ID" value="NZ_SRJC01000003.1"/>
</dbReference>
<dbReference type="InterPro" id="IPR002871">
    <property type="entry name" value="NIF_FeS_clus_asmbl_NifU_N"/>
</dbReference>
<dbReference type="STRING" id="192814.GCA_900166575_03516"/>
<dbReference type="AlphaFoldDB" id="A0A4Z0GWP7"/>
<dbReference type="GO" id="GO:0005506">
    <property type="term" value="F:iron ion binding"/>
    <property type="evidence" value="ECO:0007669"/>
    <property type="project" value="InterPro"/>
</dbReference>
<evidence type="ECO:0000259" key="2">
    <source>
        <dbReference type="Pfam" id="PF01592"/>
    </source>
</evidence>
<dbReference type="GO" id="GO:0016226">
    <property type="term" value="P:iron-sulfur cluster assembly"/>
    <property type="evidence" value="ECO:0007669"/>
    <property type="project" value="InterPro"/>
</dbReference>
<dbReference type="SUPFAM" id="SSF82649">
    <property type="entry name" value="SufE/NifU"/>
    <property type="match status" value="1"/>
</dbReference>
<evidence type="ECO:0000313" key="3">
    <source>
        <dbReference type="EMBL" id="TGB02210.1"/>
    </source>
</evidence>
<accession>A0A4Z0GWP7</accession>
<comment type="caution">
    <text evidence="3">The sequence shown here is derived from an EMBL/GenBank/DDBJ whole genome shotgun (WGS) entry which is preliminary data.</text>
</comment>
<dbReference type="EMBL" id="SRJC01000003">
    <property type="protein sequence ID" value="TGB02210.1"/>
    <property type="molecule type" value="Genomic_DNA"/>
</dbReference>
<protein>
    <submittedName>
        <fullName evidence="3">SUF system NifU family Fe-S cluster assembly protein</fullName>
    </submittedName>
</protein>
<reference evidence="3 4" key="1">
    <citation type="journal article" date="2003" name="Int. J. Syst. Evol. Microbiol.">
        <title>Halobacillus salinus sp. nov., isolated from a salt lake on the coast of the East Sea in Korea.</title>
        <authorList>
            <person name="Yoon J.H."/>
            <person name="Kang K.H."/>
            <person name="Park Y.H."/>
        </authorList>
    </citation>
    <scope>NUCLEOTIDE SEQUENCE [LARGE SCALE GENOMIC DNA]</scope>
    <source>
        <strain evidence="3 4">HSL-3</strain>
    </source>
</reference>
<feature type="domain" description="NIF system FeS cluster assembly NifU N-terminal" evidence="2">
    <location>
        <begin position="10"/>
        <end position="129"/>
    </location>
</feature>